<keyword evidence="16" id="KW-1185">Reference proteome</keyword>
<evidence type="ECO:0000256" key="1">
    <source>
        <dbReference type="ARBA" id="ARBA00004447"/>
    </source>
</evidence>
<organism evidence="15 16">
    <name type="scientific">Chloropicon primus</name>
    <dbReference type="NCBI Taxonomy" id="1764295"/>
    <lineage>
        <taxon>Eukaryota</taxon>
        <taxon>Viridiplantae</taxon>
        <taxon>Chlorophyta</taxon>
        <taxon>Chloropicophyceae</taxon>
        <taxon>Chloropicales</taxon>
        <taxon>Chloropicaceae</taxon>
        <taxon>Chloropicon</taxon>
    </lineage>
</organism>
<evidence type="ECO:0000256" key="2">
    <source>
        <dbReference type="ARBA" id="ARBA00006003"/>
    </source>
</evidence>
<evidence type="ECO:0000256" key="14">
    <source>
        <dbReference type="SAM" id="SignalP"/>
    </source>
</evidence>
<evidence type="ECO:0000256" key="5">
    <source>
        <dbReference type="ARBA" id="ARBA00022692"/>
    </source>
</evidence>
<comment type="subcellular location">
    <subcellularLocation>
        <location evidence="1">Golgi apparatus</location>
        <location evidence="1">Golgi stack membrane</location>
        <topology evidence="1">Single-pass type II membrane protein</topology>
    </subcellularLocation>
</comment>
<dbReference type="EC" id="2.4.3.1" evidence="13"/>
<dbReference type="GO" id="GO:0003835">
    <property type="term" value="F:beta-galactoside alpha-2,6-sialyltransferase activity"/>
    <property type="evidence" value="ECO:0007669"/>
    <property type="project" value="UniProtKB-EC"/>
</dbReference>
<dbReference type="OrthoDB" id="10264956at2759"/>
<dbReference type="PANTHER" id="PTHR46059:SF1">
    <property type="entry name" value="BETA-GALACTOSIDE ALPHA-2,6-SIALYLTRANSFERASE"/>
    <property type="match status" value="1"/>
</dbReference>
<keyword evidence="3 15" id="KW-0328">Glycosyltransferase</keyword>
<keyword evidence="7" id="KW-1133">Transmembrane helix</keyword>
<dbReference type="AlphaFoldDB" id="A0A5B8MT83"/>
<evidence type="ECO:0000256" key="12">
    <source>
        <dbReference type="ARBA" id="ARBA00034249"/>
    </source>
</evidence>
<name>A0A5B8MT83_9CHLO</name>
<evidence type="ECO:0000256" key="3">
    <source>
        <dbReference type="ARBA" id="ARBA00022676"/>
    </source>
</evidence>
<evidence type="ECO:0000256" key="4">
    <source>
        <dbReference type="ARBA" id="ARBA00022679"/>
    </source>
</evidence>
<keyword evidence="11" id="KW-0325">Glycoprotein</keyword>
<keyword evidence="8" id="KW-0333">Golgi apparatus</keyword>
<dbReference type="InterPro" id="IPR001675">
    <property type="entry name" value="Glyco_trans_29"/>
</dbReference>
<reference evidence="15 16" key="1">
    <citation type="submission" date="2018-07" db="EMBL/GenBank/DDBJ databases">
        <title>The complete nuclear genome of the prasinophyte Chloropicon primus (CCMP1205).</title>
        <authorList>
            <person name="Pombert J.-F."/>
            <person name="Otis C."/>
            <person name="Turmel M."/>
            <person name="Lemieux C."/>
        </authorList>
    </citation>
    <scope>NUCLEOTIDE SEQUENCE [LARGE SCALE GENOMIC DNA]</scope>
    <source>
        <strain evidence="15 16">CCMP1205</strain>
    </source>
</reference>
<evidence type="ECO:0000256" key="9">
    <source>
        <dbReference type="ARBA" id="ARBA00023136"/>
    </source>
</evidence>
<dbReference type="Proteomes" id="UP000316726">
    <property type="component" value="Chromosome 11"/>
</dbReference>
<evidence type="ECO:0000256" key="6">
    <source>
        <dbReference type="ARBA" id="ARBA00022968"/>
    </source>
</evidence>
<evidence type="ECO:0000313" key="16">
    <source>
        <dbReference type="Proteomes" id="UP000316726"/>
    </source>
</evidence>
<sequence length="340" mass="37284">MGRVQTRPRGLASVGLFFWLVLCLVAGSSAKLDLHIPSVFTGSSSGVADRAKKGEKKKGHGICHDPSLRDLPPMVGLVRDIRNRDALKTLRDKHKIKFGSCAVVGNAGTMQATAYGAVIDSHDVVFRLNQAPTKGYESIVGSRATFRLINKEWVTEWAKDQKWLPREDGLVLITRGDNEVRLGRKKYTHILGVSKVKKDVEKWSRKSGTAVMQFNKSLAAAAWKKILAFQKCTDSDKKCDRCKATSGMLAIMSSVILCENVTVYGMGGSRFAGEYPYHYYKFRGTELTTGYSGHLFDVEKALVAQYAKRGYLTLCGPGDAKVCGTLSVEENPCCNSTAAS</sequence>
<gene>
    <name evidence="15" type="ORF">A3770_11p63470</name>
</gene>
<evidence type="ECO:0000256" key="13">
    <source>
        <dbReference type="ARBA" id="ARBA00034329"/>
    </source>
</evidence>
<dbReference type="InterPro" id="IPR038578">
    <property type="entry name" value="GT29-like_sf"/>
</dbReference>
<protein>
    <recommendedName>
        <fullName evidence="13">beta-galactoside alpha-(2,6)-sialyltransferase</fullName>
        <ecNumber evidence="13">2.4.3.1</ecNumber>
    </recommendedName>
</protein>
<evidence type="ECO:0000313" key="15">
    <source>
        <dbReference type="EMBL" id="QDZ23829.1"/>
    </source>
</evidence>
<keyword evidence="10" id="KW-1015">Disulfide bond</keyword>
<keyword evidence="6" id="KW-0735">Signal-anchor</keyword>
<feature type="chain" id="PRO_5023145268" description="beta-galactoside alpha-(2,6)-sialyltransferase" evidence="14">
    <location>
        <begin position="31"/>
        <end position="340"/>
    </location>
</feature>
<feature type="signal peptide" evidence="14">
    <location>
        <begin position="1"/>
        <end position="30"/>
    </location>
</feature>
<keyword evidence="4 15" id="KW-0808">Transferase</keyword>
<evidence type="ECO:0000256" key="7">
    <source>
        <dbReference type="ARBA" id="ARBA00022989"/>
    </source>
</evidence>
<dbReference type="GO" id="GO:0032580">
    <property type="term" value="C:Golgi cisterna membrane"/>
    <property type="evidence" value="ECO:0007669"/>
    <property type="project" value="UniProtKB-SubCell"/>
</dbReference>
<proteinExistence type="inferred from homology"/>
<accession>A0A5B8MT83</accession>
<keyword evidence="5" id="KW-0812">Transmembrane</keyword>
<evidence type="ECO:0000256" key="8">
    <source>
        <dbReference type="ARBA" id="ARBA00023034"/>
    </source>
</evidence>
<evidence type="ECO:0000256" key="10">
    <source>
        <dbReference type="ARBA" id="ARBA00023157"/>
    </source>
</evidence>
<dbReference type="EMBL" id="CP031044">
    <property type="protein sequence ID" value="QDZ23829.1"/>
    <property type="molecule type" value="Genomic_DNA"/>
</dbReference>
<comment type="similarity">
    <text evidence="2">Belongs to the glycosyltransferase 29 family.</text>
</comment>
<dbReference type="CDD" id="cd19952">
    <property type="entry name" value="GT29"/>
    <property type="match status" value="1"/>
</dbReference>
<keyword evidence="14" id="KW-0732">Signal</keyword>
<keyword evidence="9" id="KW-0472">Membrane</keyword>
<dbReference type="Gene3D" id="3.90.1480.20">
    <property type="entry name" value="Glycosyl transferase family 29"/>
    <property type="match status" value="1"/>
</dbReference>
<comment type="catalytic activity">
    <reaction evidence="12">
        <text>a beta-D-galactoside + CMP-N-acetyl-beta-neuraminate = an N-acetyl-alpha-neuraminyl-(2-&gt;6)-beta-D-galactosyl derivative + CMP + H(+)</text>
        <dbReference type="Rhea" id="RHEA:52104"/>
        <dbReference type="ChEBI" id="CHEBI:15378"/>
        <dbReference type="ChEBI" id="CHEBI:28034"/>
        <dbReference type="ChEBI" id="CHEBI:57812"/>
        <dbReference type="ChEBI" id="CHEBI:60377"/>
        <dbReference type="ChEBI" id="CHEBI:136398"/>
        <dbReference type="EC" id="2.4.3.1"/>
    </reaction>
</comment>
<evidence type="ECO:0000256" key="11">
    <source>
        <dbReference type="ARBA" id="ARBA00023180"/>
    </source>
</evidence>
<dbReference type="PANTHER" id="PTHR46059">
    <property type="entry name" value="BETA-GALACTOSIDE ALPHA-2,6-SIALYLTRANSFERASE"/>
    <property type="match status" value="1"/>
</dbReference>
<dbReference type="Pfam" id="PF00777">
    <property type="entry name" value="Glyco_transf_29"/>
    <property type="match status" value="1"/>
</dbReference>